<dbReference type="InterPro" id="IPR002401">
    <property type="entry name" value="Cyt_P450_E_grp-I"/>
</dbReference>
<keyword evidence="8" id="KW-0812">Transmembrane</keyword>
<keyword evidence="8" id="KW-0472">Membrane</keyword>
<dbReference type="GO" id="GO:0004497">
    <property type="term" value="F:monooxygenase activity"/>
    <property type="evidence" value="ECO:0007669"/>
    <property type="project" value="UniProtKB-KW"/>
</dbReference>
<dbReference type="PANTHER" id="PTHR24305:SF157">
    <property type="entry name" value="N-ACETYLTRYPTOPHAN 6-HYDROXYLASE IVOC-RELATED"/>
    <property type="match status" value="1"/>
</dbReference>
<keyword evidence="5 7" id="KW-0408">Iron</keyword>
<dbReference type="GO" id="GO:0020037">
    <property type="term" value="F:heme binding"/>
    <property type="evidence" value="ECO:0007669"/>
    <property type="project" value="InterPro"/>
</dbReference>
<dbReference type="EMBL" id="ML119646">
    <property type="protein sequence ID" value="RPA87463.1"/>
    <property type="molecule type" value="Genomic_DNA"/>
</dbReference>
<feature type="transmembrane region" description="Helical" evidence="8">
    <location>
        <begin position="41"/>
        <end position="59"/>
    </location>
</feature>
<keyword evidence="7" id="KW-0349">Heme</keyword>
<keyword evidence="8" id="KW-1133">Transmembrane helix</keyword>
<keyword evidence="10" id="KW-1185">Reference proteome</keyword>
<evidence type="ECO:0000256" key="3">
    <source>
        <dbReference type="ARBA" id="ARBA00022723"/>
    </source>
</evidence>
<dbReference type="Gene3D" id="1.10.630.10">
    <property type="entry name" value="Cytochrome P450"/>
    <property type="match status" value="1"/>
</dbReference>
<evidence type="ECO:0000256" key="5">
    <source>
        <dbReference type="ARBA" id="ARBA00023004"/>
    </source>
</evidence>
<dbReference type="PANTHER" id="PTHR24305">
    <property type="entry name" value="CYTOCHROME P450"/>
    <property type="match status" value="1"/>
</dbReference>
<feature type="binding site" description="axial binding residue" evidence="7">
    <location>
        <position position="475"/>
    </location>
    <ligand>
        <name>heme</name>
        <dbReference type="ChEBI" id="CHEBI:30413"/>
    </ligand>
    <ligandPart>
        <name>Fe</name>
        <dbReference type="ChEBI" id="CHEBI:18248"/>
    </ligandPart>
</feature>
<evidence type="ECO:0000256" key="1">
    <source>
        <dbReference type="ARBA" id="ARBA00001971"/>
    </source>
</evidence>
<evidence type="ECO:0000313" key="10">
    <source>
        <dbReference type="Proteomes" id="UP000275078"/>
    </source>
</evidence>
<keyword evidence="6" id="KW-0503">Monooxygenase</keyword>
<dbReference type="PRINTS" id="PR00463">
    <property type="entry name" value="EP450I"/>
</dbReference>
<evidence type="ECO:0000256" key="4">
    <source>
        <dbReference type="ARBA" id="ARBA00023002"/>
    </source>
</evidence>
<dbReference type="SUPFAM" id="SSF48264">
    <property type="entry name" value="Cytochrome P450"/>
    <property type="match status" value="1"/>
</dbReference>
<evidence type="ECO:0000256" key="8">
    <source>
        <dbReference type="SAM" id="Phobius"/>
    </source>
</evidence>
<sequence length="533" mass="60426">MGVSSTAIFQQLNDRAPVFIPVDRAEQIFRDVSPHITWSNMLLAFVSYVVVKFVVVAIYRVTFHPLAGYPGPFLAKITNLYEMYYAVFKDGQYTQHCYDVLHPKYGPMVRTNPFTVRVSDPDSFFQIHHVGSPFLKWPEFYLPFQSPHSSFGSVDPKIHRTSRSNIAPMLSKSAVKKHEHVVIEKAKDMLGRLDRFIAECGGVQGRYNGRTLYFAYLFDAFSGYGFGQQYDLLKLPVIQHRIIDALTQGAEATMFIKYFPIMMTILEKMPFWVVHKMSPAAVGQEEVRGSIRVEVDRLQAKKDAGELEKKVTVLSSLIDKGVSPKHVAEEGHTLVAAALDTNAWTLQGSSYHLAANKDVQEKLYRVLKEAAPGKDEVPTWSQLEQIPYFNAVVKECLRITHSIAGPLQRVIPEGASVLNKPLPKGYCVETDIYSIVRNPKLFPNPHKFDPERWMGPDSKGLDKYLLVFGTGTRACGGIEFAKMNLFIGLAAIFRHFEIDLTKELEEEGWQWTEKWGCVKRGALPEFLAKRRPE</sequence>
<dbReference type="InterPro" id="IPR050121">
    <property type="entry name" value="Cytochrome_P450_monoxygenase"/>
</dbReference>
<dbReference type="AlphaFoldDB" id="A0A3N4IMW0"/>
<name>A0A3N4IMW0_ASCIM</name>
<dbReference type="Pfam" id="PF00067">
    <property type="entry name" value="p450"/>
    <property type="match status" value="1"/>
</dbReference>
<evidence type="ECO:0000256" key="2">
    <source>
        <dbReference type="ARBA" id="ARBA00010617"/>
    </source>
</evidence>
<dbReference type="CDD" id="cd11062">
    <property type="entry name" value="CYP58-like"/>
    <property type="match status" value="1"/>
</dbReference>
<keyword evidence="3 7" id="KW-0479">Metal-binding</keyword>
<keyword evidence="4" id="KW-0560">Oxidoreductase</keyword>
<comment type="cofactor">
    <cofactor evidence="1 7">
        <name>heme</name>
        <dbReference type="ChEBI" id="CHEBI:30413"/>
    </cofactor>
</comment>
<evidence type="ECO:0000256" key="6">
    <source>
        <dbReference type="ARBA" id="ARBA00023033"/>
    </source>
</evidence>
<dbReference type="GO" id="GO:0005506">
    <property type="term" value="F:iron ion binding"/>
    <property type="evidence" value="ECO:0007669"/>
    <property type="project" value="InterPro"/>
</dbReference>
<dbReference type="STRING" id="1160509.A0A3N4IMW0"/>
<dbReference type="OrthoDB" id="1470350at2759"/>
<comment type="similarity">
    <text evidence="2">Belongs to the cytochrome P450 family.</text>
</comment>
<dbReference type="InterPro" id="IPR001128">
    <property type="entry name" value="Cyt_P450"/>
</dbReference>
<organism evidence="9 10">
    <name type="scientific">Ascobolus immersus RN42</name>
    <dbReference type="NCBI Taxonomy" id="1160509"/>
    <lineage>
        <taxon>Eukaryota</taxon>
        <taxon>Fungi</taxon>
        <taxon>Dikarya</taxon>
        <taxon>Ascomycota</taxon>
        <taxon>Pezizomycotina</taxon>
        <taxon>Pezizomycetes</taxon>
        <taxon>Pezizales</taxon>
        <taxon>Ascobolaceae</taxon>
        <taxon>Ascobolus</taxon>
    </lineage>
</organism>
<reference evidence="9 10" key="1">
    <citation type="journal article" date="2018" name="Nat. Ecol. Evol.">
        <title>Pezizomycetes genomes reveal the molecular basis of ectomycorrhizal truffle lifestyle.</title>
        <authorList>
            <person name="Murat C."/>
            <person name="Payen T."/>
            <person name="Noel B."/>
            <person name="Kuo A."/>
            <person name="Morin E."/>
            <person name="Chen J."/>
            <person name="Kohler A."/>
            <person name="Krizsan K."/>
            <person name="Balestrini R."/>
            <person name="Da Silva C."/>
            <person name="Montanini B."/>
            <person name="Hainaut M."/>
            <person name="Levati E."/>
            <person name="Barry K.W."/>
            <person name="Belfiori B."/>
            <person name="Cichocki N."/>
            <person name="Clum A."/>
            <person name="Dockter R.B."/>
            <person name="Fauchery L."/>
            <person name="Guy J."/>
            <person name="Iotti M."/>
            <person name="Le Tacon F."/>
            <person name="Lindquist E.A."/>
            <person name="Lipzen A."/>
            <person name="Malagnac F."/>
            <person name="Mello A."/>
            <person name="Molinier V."/>
            <person name="Miyauchi S."/>
            <person name="Poulain J."/>
            <person name="Riccioni C."/>
            <person name="Rubini A."/>
            <person name="Sitrit Y."/>
            <person name="Splivallo R."/>
            <person name="Traeger S."/>
            <person name="Wang M."/>
            <person name="Zifcakova L."/>
            <person name="Wipf D."/>
            <person name="Zambonelli A."/>
            <person name="Paolocci F."/>
            <person name="Nowrousian M."/>
            <person name="Ottonello S."/>
            <person name="Baldrian P."/>
            <person name="Spatafora J.W."/>
            <person name="Henrissat B."/>
            <person name="Nagy L.G."/>
            <person name="Aury J.M."/>
            <person name="Wincker P."/>
            <person name="Grigoriev I.V."/>
            <person name="Bonfante P."/>
            <person name="Martin F.M."/>
        </authorList>
    </citation>
    <scope>NUCLEOTIDE SEQUENCE [LARGE SCALE GENOMIC DNA]</scope>
    <source>
        <strain evidence="9 10">RN42</strain>
    </source>
</reference>
<evidence type="ECO:0000256" key="7">
    <source>
        <dbReference type="PIRSR" id="PIRSR602401-1"/>
    </source>
</evidence>
<accession>A0A3N4IMW0</accession>
<dbReference type="Proteomes" id="UP000275078">
    <property type="component" value="Unassembled WGS sequence"/>
</dbReference>
<evidence type="ECO:0000313" key="9">
    <source>
        <dbReference type="EMBL" id="RPA87463.1"/>
    </source>
</evidence>
<protein>
    <submittedName>
        <fullName evidence="9">Cytochrome P450</fullName>
    </submittedName>
</protein>
<gene>
    <name evidence="9" type="ORF">BJ508DRAFT_410231</name>
</gene>
<dbReference type="GO" id="GO:0016705">
    <property type="term" value="F:oxidoreductase activity, acting on paired donors, with incorporation or reduction of molecular oxygen"/>
    <property type="evidence" value="ECO:0007669"/>
    <property type="project" value="InterPro"/>
</dbReference>
<proteinExistence type="inferred from homology"/>
<dbReference type="PRINTS" id="PR00385">
    <property type="entry name" value="P450"/>
</dbReference>
<dbReference type="InterPro" id="IPR036396">
    <property type="entry name" value="Cyt_P450_sf"/>
</dbReference>